<dbReference type="AlphaFoldDB" id="A0A1N7L8G0"/>
<keyword evidence="3 9" id="KW-0813">Transport</keyword>
<evidence type="ECO:0000256" key="5">
    <source>
        <dbReference type="ARBA" id="ARBA00022989"/>
    </source>
</evidence>
<evidence type="ECO:0000256" key="3">
    <source>
        <dbReference type="ARBA" id="ARBA00022448"/>
    </source>
</evidence>
<dbReference type="InterPro" id="IPR006469">
    <property type="entry name" value="NifC_ABC_porter"/>
</dbReference>
<dbReference type="PROSITE" id="PS50928">
    <property type="entry name" value="ABC_TM1"/>
    <property type="match status" value="1"/>
</dbReference>
<keyword evidence="5 9" id="KW-1133">Transmembrane helix</keyword>
<gene>
    <name evidence="11" type="ORF">SAMN05421795_102686</name>
</gene>
<evidence type="ECO:0000256" key="1">
    <source>
        <dbReference type="ARBA" id="ARBA00004651"/>
    </source>
</evidence>
<keyword evidence="4 9" id="KW-0812">Transmembrane</keyword>
<evidence type="ECO:0000259" key="10">
    <source>
        <dbReference type="PROSITE" id="PS50928"/>
    </source>
</evidence>
<protein>
    <submittedName>
        <fullName evidence="11">Molybdate transport system permease protein</fullName>
    </submittedName>
</protein>
<comment type="similarity">
    <text evidence="9">Belongs to the binding-protein-dependent transport system permease family.</text>
</comment>
<evidence type="ECO:0000313" key="12">
    <source>
        <dbReference type="Proteomes" id="UP000186098"/>
    </source>
</evidence>
<evidence type="ECO:0000256" key="8">
    <source>
        <dbReference type="ARBA" id="ARBA00025323"/>
    </source>
</evidence>
<dbReference type="InterPro" id="IPR035906">
    <property type="entry name" value="MetI-like_sf"/>
</dbReference>
<evidence type="ECO:0000256" key="9">
    <source>
        <dbReference type="RuleBase" id="RU363032"/>
    </source>
</evidence>
<comment type="subunit">
    <text evidence="2">The complex is composed of two ATP-binding proteins (CysA), two transmembrane proteins (CysT and CysW) and a solute-binding protein (CysP).</text>
</comment>
<comment type="subcellular location">
    <subcellularLocation>
        <location evidence="1 9">Cell membrane</location>
        <topology evidence="1 9">Multi-pass membrane protein</topology>
    </subcellularLocation>
</comment>
<dbReference type="Pfam" id="PF00528">
    <property type="entry name" value="BPD_transp_1"/>
    <property type="match status" value="1"/>
</dbReference>
<dbReference type="EMBL" id="FTOM01000002">
    <property type="protein sequence ID" value="SIS70125.1"/>
    <property type="molecule type" value="Genomic_DNA"/>
</dbReference>
<keyword evidence="6" id="KW-0764">Sulfate transport</keyword>
<dbReference type="OrthoDB" id="9774448at2"/>
<evidence type="ECO:0000313" key="11">
    <source>
        <dbReference type="EMBL" id="SIS70125.1"/>
    </source>
</evidence>
<dbReference type="Gene3D" id="1.10.3720.10">
    <property type="entry name" value="MetI-like"/>
    <property type="match status" value="1"/>
</dbReference>
<feature type="transmembrane region" description="Helical" evidence="9">
    <location>
        <begin position="86"/>
        <end position="107"/>
    </location>
</feature>
<feature type="transmembrane region" description="Helical" evidence="9">
    <location>
        <begin position="119"/>
        <end position="138"/>
    </location>
</feature>
<evidence type="ECO:0000256" key="7">
    <source>
        <dbReference type="ARBA" id="ARBA00023136"/>
    </source>
</evidence>
<feature type="transmembrane region" description="Helical" evidence="9">
    <location>
        <begin position="232"/>
        <end position="254"/>
    </location>
</feature>
<dbReference type="InterPro" id="IPR005667">
    <property type="entry name" value="Sulph_transpt2"/>
</dbReference>
<keyword evidence="12" id="KW-1185">Reference proteome</keyword>
<comment type="function">
    <text evidence="8">Part of the ABC transporter complex CysAWTP (TC 3.A.1.6.1) involved in sulfate/thiosulfate import. Probably responsible for the translocation of the substrate across the membrane.</text>
</comment>
<evidence type="ECO:0000256" key="4">
    <source>
        <dbReference type="ARBA" id="ARBA00022692"/>
    </source>
</evidence>
<evidence type="ECO:0000256" key="6">
    <source>
        <dbReference type="ARBA" id="ARBA00023032"/>
    </source>
</evidence>
<dbReference type="SUPFAM" id="SSF161098">
    <property type="entry name" value="MetI-like"/>
    <property type="match status" value="1"/>
</dbReference>
<dbReference type="InterPro" id="IPR000515">
    <property type="entry name" value="MetI-like"/>
</dbReference>
<keyword evidence="7 9" id="KW-0472">Membrane</keyword>
<feature type="domain" description="ABC transmembrane type-1" evidence="10">
    <location>
        <begin position="48"/>
        <end position="251"/>
    </location>
</feature>
<dbReference type="NCBIfam" id="TIGR01581">
    <property type="entry name" value="Mo_ABC_porter"/>
    <property type="match status" value="1"/>
</dbReference>
<dbReference type="GO" id="GO:0005886">
    <property type="term" value="C:plasma membrane"/>
    <property type="evidence" value="ECO:0007669"/>
    <property type="project" value="UniProtKB-SubCell"/>
</dbReference>
<dbReference type="Proteomes" id="UP000186098">
    <property type="component" value="Unassembled WGS sequence"/>
</dbReference>
<accession>A0A1N7L8G0</accession>
<dbReference type="RefSeq" id="WP_076364631.1">
    <property type="nucleotide sequence ID" value="NZ_FTOM01000002.1"/>
</dbReference>
<organism evidence="11 12">
    <name type="scientific">Phaeovulum vinaykumarii</name>
    <dbReference type="NCBI Taxonomy" id="407234"/>
    <lineage>
        <taxon>Bacteria</taxon>
        <taxon>Pseudomonadati</taxon>
        <taxon>Pseudomonadota</taxon>
        <taxon>Alphaproteobacteria</taxon>
        <taxon>Rhodobacterales</taxon>
        <taxon>Paracoccaceae</taxon>
        <taxon>Phaeovulum</taxon>
    </lineage>
</organism>
<dbReference type="PANTHER" id="PTHR30406">
    <property type="entry name" value="SULFATE TRANSPORT SYSTEM PERMEASE PROTEIN"/>
    <property type="match status" value="1"/>
</dbReference>
<reference evidence="12" key="1">
    <citation type="submission" date="2017-01" db="EMBL/GenBank/DDBJ databases">
        <authorList>
            <person name="Varghese N."/>
            <person name="Submissions S."/>
        </authorList>
    </citation>
    <scope>NUCLEOTIDE SEQUENCE [LARGE SCALE GENOMIC DNA]</scope>
    <source>
        <strain evidence="12">DSM 18714</strain>
    </source>
</reference>
<proteinExistence type="inferred from homology"/>
<sequence length="273" mass="28196">MPGLALLVWVPLVAVVATILGALGALIAELPPASLIEALAAPETRFAVGLSLRASLTALGLALLLGVPTAWLIARRRFRGKALVETVLDLPMVTPPLVAGIGLMLLLGHEAPAGRALSGLGVEILFSPAGVILAQTYIATSVIVRAARAAFGAVDRGYGDSAATLGVPPFWRFLLVEIPIAGRALMAAAVLGWARALGEFGATLMVAGATRLHTETLPMAVYLNMASGRIDIAIACALVLLALAFALLLALRLLSAEKPDPLHDEDPHARIAA</sequence>
<evidence type="ECO:0000256" key="2">
    <source>
        <dbReference type="ARBA" id="ARBA00011779"/>
    </source>
</evidence>
<dbReference type="STRING" id="407234.SAMN05421795_102686"/>
<dbReference type="GO" id="GO:0015419">
    <property type="term" value="F:ABC-type sulfate transporter activity"/>
    <property type="evidence" value="ECO:0007669"/>
    <property type="project" value="InterPro"/>
</dbReference>
<dbReference type="CDD" id="cd06261">
    <property type="entry name" value="TM_PBP2"/>
    <property type="match status" value="1"/>
</dbReference>
<dbReference type="PANTHER" id="PTHR30406:SF8">
    <property type="entry name" value="SULFATE TRANSPORT SYSTEM PERMEASE PROTEIN CYST"/>
    <property type="match status" value="1"/>
</dbReference>
<feature type="transmembrane region" description="Helical" evidence="9">
    <location>
        <begin position="52"/>
        <end position="74"/>
    </location>
</feature>
<name>A0A1N7L8G0_9RHOB</name>